<evidence type="ECO:0000313" key="6">
    <source>
        <dbReference type="EMBL" id="NRF70234.1"/>
    </source>
</evidence>
<dbReference type="InterPro" id="IPR006311">
    <property type="entry name" value="TAT_signal"/>
</dbReference>
<name>A0ABX2ENG1_9BURK</name>
<dbReference type="SUPFAM" id="SSF53850">
    <property type="entry name" value="Periplasmic binding protein-like II"/>
    <property type="match status" value="1"/>
</dbReference>
<protein>
    <submittedName>
        <fullName evidence="6">Amino acid ABC transporter substrate-binding protein</fullName>
    </submittedName>
</protein>
<dbReference type="CDD" id="cd13688">
    <property type="entry name" value="PBP2_GltI_DEBP"/>
    <property type="match status" value="1"/>
</dbReference>
<feature type="chain" id="PRO_5045146497" evidence="4">
    <location>
        <begin position="37"/>
        <end position="318"/>
    </location>
</feature>
<dbReference type="PANTHER" id="PTHR30085">
    <property type="entry name" value="AMINO ACID ABC TRANSPORTER PERMEASE"/>
    <property type="match status" value="1"/>
</dbReference>
<reference evidence="6 7" key="1">
    <citation type="submission" date="2020-05" db="EMBL/GenBank/DDBJ databases">
        <title>Aquincola sp. isolate from soil.</title>
        <authorList>
            <person name="Han J."/>
            <person name="Kim D.-U."/>
        </authorList>
    </citation>
    <scope>NUCLEOTIDE SEQUENCE [LARGE SCALE GENOMIC DNA]</scope>
    <source>
        <strain evidence="6 7">S2</strain>
    </source>
</reference>
<dbReference type="EMBL" id="JABRWJ010000008">
    <property type="protein sequence ID" value="NRF70234.1"/>
    <property type="molecule type" value="Genomic_DNA"/>
</dbReference>
<dbReference type="PROSITE" id="PS51318">
    <property type="entry name" value="TAT"/>
    <property type="match status" value="1"/>
</dbReference>
<accession>A0ABX2ENG1</accession>
<dbReference type="SMART" id="SM00062">
    <property type="entry name" value="PBPb"/>
    <property type="match status" value="1"/>
</dbReference>
<evidence type="ECO:0000313" key="7">
    <source>
        <dbReference type="Proteomes" id="UP000737171"/>
    </source>
</evidence>
<dbReference type="PANTHER" id="PTHR30085:SF2">
    <property type="entry name" value="GLUTAMATE_ASPARTATE IMPORT SOLUTE-BINDING PROTEIN"/>
    <property type="match status" value="1"/>
</dbReference>
<keyword evidence="7" id="KW-1185">Reference proteome</keyword>
<organism evidence="6 7">
    <name type="scientific">Pseudaquabacterium terrae</name>
    <dbReference type="NCBI Taxonomy" id="2732868"/>
    <lineage>
        <taxon>Bacteria</taxon>
        <taxon>Pseudomonadati</taxon>
        <taxon>Pseudomonadota</taxon>
        <taxon>Betaproteobacteria</taxon>
        <taxon>Burkholderiales</taxon>
        <taxon>Sphaerotilaceae</taxon>
        <taxon>Pseudaquabacterium</taxon>
    </lineage>
</organism>
<proteinExistence type="inferred from homology"/>
<feature type="domain" description="Solute-binding protein family 3/N-terminal" evidence="5">
    <location>
        <begin position="54"/>
        <end position="286"/>
    </location>
</feature>
<evidence type="ECO:0000256" key="4">
    <source>
        <dbReference type="SAM" id="SignalP"/>
    </source>
</evidence>
<keyword evidence="3 4" id="KW-0732">Signal</keyword>
<evidence type="ECO:0000256" key="3">
    <source>
        <dbReference type="ARBA" id="ARBA00022729"/>
    </source>
</evidence>
<dbReference type="Pfam" id="PF00497">
    <property type="entry name" value="SBP_bac_3"/>
    <property type="match status" value="1"/>
</dbReference>
<evidence type="ECO:0000259" key="5">
    <source>
        <dbReference type="SMART" id="SM00062"/>
    </source>
</evidence>
<evidence type="ECO:0000256" key="1">
    <source>
        <dbReference type="ARBA" id="ARBA00010333"/>
    </source>
</evidence>
<dbReference type="InterPro" id="IPR051455">
    <property type="entry name" value="Bact_solute-bind_prot3"/>
</dbReference>
<keyword evidence="2" id="KW-0813">Transport</keyword>
<comment type="similarity">
    <text evidence="1">Belongs to the bacterial solute-binding protein 3 family.</text>
</comment>
<evidence type="ECO:0000256" key="2">
    <source>
        <dbReference type="ARBA" id="ARBA00022448"/>
    </source>
</evidence>
<sequence>MPAAAPFRATAAALRRRVLALTAVAGCALWAGPLAAADAPADSFTLRKIREVGVISIGYREASVPFSYLDEQQRPVGYSMAICDHVVQAVKARLGLRELESRYVPVSSATRIPLVSNGSVDLECGVTTNNIERQRKVAFSVTTFVAASKLLSKKTQPVARIDDLRGKAVTSTVGTTSLRYLQELADERGIAMRIIAAKDDAEAFRLVETGRAAAYAMDDVLLRGTIAAARKPDDYMVSDEALSVEPYGIMLNRDDPEFKRLVDDTIVGLFKSGEIHRLYRRWFQSQIPGGINLALPMHPAMRRVVDKPTDSGDPAHYR</sequence>
<gene>
    <name evidence="6" type="ORF">HLB44_24815</name>
</gene>
<feature type="signal peptide" evidence="4">
    <location>
        <begin position="1"/>
        <end position="36"/>
    </location>
</feature>
<dbReference type="Gene3D" id="3.40.190.10">
    <property type="entry name" value="Periplasmic binding protein-like II"/>
    <property type="match status" value="2"/>
</dbReference>
<comment type="caution">
    <text evidence="6">The sequence shown here is derived from an EMBL/GenBank/DDBJ whole genome shotgun (WGS) entry which is preliminary data.</text>
</comment>
<dbReference type="InterPro" id="IPR001638">
    <property type="entry name" value="Solute-binding_3/MltF_N"/>
</dbReference>
<dbReference type="Proteomes" id="UP000737171">
    <property type="component" value="Unassembled WGS sequence"/>
</dbReference>